<dbReference type="Proteomes" id="UP001501509">
    <property type="component" value="Unassembled WGS sequence"/>
</dbReference>
<evidence type="ECO:0008006" key="4">
    <source>
        <dbReference type="Google" id="ProtNLM"/>
    </source>
</evidence>
<keyword evidence="1" id="KW-0732">Signal</keyword>
<protein>
    <recommendedName>
        <fullName evidence="4">Secreted protein</fullName>
    </recommendedName>
</protein>
<dbReference type="EMBL" id="BAAATD010000010">
    <property type="protein sequence ID" value="GAA2620586.1"/>
    <property type="molecule type" value="Genomic_DNA"/>
</dbReference>
<organism evidence="2 3">
    <name type="scientific">Actinomadura fulvescens</name>
    <dbReference type="NCBI Taxonomy" id="46160"/>
    <lineage>
        <taxon>Bacteria</taxon>
        <taxon>Bacillati</taxon>
        <taxon>Actinomycetota</taxon>
        <taxon>Actinomycetes</taxon>
        <taxon>Streptosporangiales</taxon>
        <taxon>Thermomonosporaceae</taxon>
        <taxon>Actinomadura</taxon>
    </lineage>
</organism>
<gene>
    <name evidence="2" type="ORF">GCM10010411_65550</name>
</gene>
<feature type="chain" id="PRO_5047240235" description="Secreted protein" evidence="1">
    <location>
        <begin position="23"/>
        <end position="79"/>
    </location>
</feature>
<evidence type="ECO:0000256" key="1">
    <source>
        <dbReference type="SAM" id="SignalP"/>
    </source>
</evidence>
<dbReference type="RefSeq" id="WP_344546352.1">
    <property type="nucleotide sequence ID" value="NZ_BAAATD010000010.1"/>
</dbReference>
<name>A0ABP6CHX7_9ACTN</name>
<proteinExistence type="predicted"/>
<accession>A0ABP6CHX7</accession>
<evidence type="ECO:0000313" key="2">
    <source>
        <dbReference type="EMBL" id="GAA2620586.1"/>
    </source>
</evidence>
<comment type="caution">
    <text evidence="2">The sequence shown here is derived from an EMBL/GenBank/DDBJ whole genome shotgun (WGS) entry which is preliminary data.</text>
</comment>
<sequence>MKRLLMLAATCAAAATAGLAGAGPATADPGVPGWLCKEKGGSVLPVGDDYVCYGGYFNGEPVHKYKDKGWDKKKDKHDD</sequence>
<evidence type="ECO:0000313" key="3">
    <source>
        <dbReference type="Proteomes" id="UP001501509"/>
    </source>
</evidence>
<reference evidence="3" key="1">
    <citation type="journal article" date="2019" name="Int. J. Syst. Evol. Microbiol.">
        <title>The Global Catalogue of Microorganisms (GCM) 10K type strain sequencing project: providing services to taxonomists for standard genome sequencing and annotation.</title>
        <authorList>
            <consortium name="The Broad Institute Genomics Platform"/>
            <consortium name="The Broad Institute Genome Sequencing Center for Infectious Disease"/>
            <person name="Wu L."/>
            <person name="Ma J."/>
        </authorList>
    </citation>
    <scope>NUCLEOTIDE SEQUENCE [LARGE SCALE GENOMIC DNA]</scope>
    <source>
        <strain evidence="3">JCM 6833</strain>
    </source>
</reference>
<feature type="signal peptide" evidence="1">
    <location>
        <begin position="1"/>
        <end position="22"/>
    </location>
</feature>
<keyword evidence="3" id="KW-1185">Reference proteome</keyword>